<dbReference type="AlphaFoldDB" id="A0A852SMJ6"/>
<dbReference type="InterPro" id="IPR014710">
    <property type="entry name" value="RmlC-like_jellyroll"/>
</dbReference>
<reference evidence="1 2" key="1">
    <citation type="submission" date="2020-07" db="EMBL/GenBank/DDBJ databases">
        <title>Sequencing the genomes of 1000 actinobacteria strains.</title>
        <authorList>
            <person name="Klenk H.-P."/>
        </authorList>
    </citation>
    <scope>NUCLEOTIDE SEQUENCE [LARGE SCALE GENOMIC DNA]</scope>
    <source>
        <strain evidence="1 2">DSM 26474</strain>
    </source>
</reference>
<evidence type="ECO:0000313" key="1">
    <source>
        <dbReference type="EMBL" id="NYD70036.1"/>
    </source>
</evidence>
<accession>A0A852SMJ6</accession>
<comment type="caution">
    <text evidence="1">The sequence shown here is derived from an EMBL/GenBank/DDBJ whole genome shotgun (WGS) entry which is preliminary data.</text>
</comment>
<dbReference type="Proteomes" id="UP000549913">
    <property type="component" value="Unassembled WGS sequence"/>
</dbReference>
<proteinExistence type="predicted"/>
<protein>
    <submittedName>
        <fullName evidence="1">Putative RmlC-like cupin family protein</fullName>
    </submittedName>
</protein>
<dbReference type="Gene3D" id="2.60.120.10">
    <property type="entry name" value="Jelly Rolls"/>
    <property type="match status" value="1"/>
</dbReference>
<dbReference type="RefSeq" id="WP_179547254.1">
    <property type="nucleotide sequence ID" value="NZ_BSEW01000001.1"/>
</dbReference>
<evidence type="ECO:0000313" key="2">
    <source>
        <dbReference type="Proteomes" id="UP000549913"/>
    </source>
</evidence>
<dbReference type="EMBL" id="JACCBM010000001">
    <property type="protein sequence ID" value="NYD70036.1"/>
    <property type="molecule type" value="Genomic_DNA"/>
</dbReference>
<organism evidence="1 2">
    <name type="scientific">Herbiconiux flava</name>
    <dbReference type="NCBI Taxonomy" id="881268"/>
    <lineage>
        <taxon>Bacteria</taxon>
        <taxon>Bacillati</taxon>
        <taxon>Actinomycetota</taxon>
        <taxon>Actinomycetes</taxon>
        <taxon>Micrococcales</taxon>
        <taxon>Microbacteriaceae</taxon>
        <taxon>Herbiconiux</taxon>
    </lineage>
</organism>
<dbReference type="SUPFAM" id="SSF51182">
    <property type="entry name" value="RmlC-like cupins"/>
    <property type="match status" value="1"/>
</dbReference>
<keyword evidence="2" id="KW-1185">Reference proteome</keyword>
<sequence>MSESPVQRNTVNAFELAGAPSFASIEVQRITIAAGVHPGAHWHNGPVLGLIEAGSVFFQVGAEPEAVLRAGDTFYEPGYATITRFDATDEGVTFLAWLPVPSGIEPAVTMGELPR</sequence>
<dbReference type="InterPro" id="IPR011051">
    <property type="entry name" value="RmlC_Cupin_sf"/>
</dbReference>
<gene>
    <name evidence="1" type="ORF">BJ984_001194</name>
</gene>
<name>A0A852SMJ6_9MICO</name>